<evidence type="ECO:0000313" key="1">
    <source>
        <dbReference type="EMBL" id="SDM73322.1"/>
    </source>
</evidence>
<evidence type="ECO:0000313" key="2">
    <source>
        <dbReference type="Proteomes" id="UP000199182"/>
    </source>
</evidence>
<dbReference type="STRING" id="258515.SAMN05192585_10447"/>
<dbReference type="EMBL" id="FNID01000004">
    <property type="protein sequence ID" value="SDM73322.1"/>
    <property type="molecule type" value="Genomic_DNA"/>
</dbReference>
<reference evidence="1 2" key="1">
    <citation type="submission" date="2016-10" db="EMBL/GenBank/DDBJ databases">
        <authorList>
            <person name="de Groot N.N."/>
        </authorList>
    </citation>
    <scope>NUCLEOTIDE SEQUENCE [LARGE SCALE GENOMIC DNA]</scope>
    <source>
        <strain evidence="1 2">CGMCC 1.5012</strain>
    </source>
</reference>
<dbReference type="Proteomes" id="UP000199182">
    <property type="component" value="Unassembled WGS sequence"/>
</dbReference>
<dbReference type="RefSeq" id="WP_092637984.1">
    <property type="nucleotide sequence ID" value="NZ_FNID01000004.1"/>
</dbReference>
<proteinExistence type="predicted"/>
<keyword evidence="2" id="KW-1185">Reference proteome</keyword>
<dbReference type="AlphaFoldDB" id="A0A1G9VM56"/>
<dbReference type="Pfam" id="PF14196">
    <property type="entry name" value="ATC_hydrolase"/>
    <property type="match status" value="1"/>
</dbReference>
<accession>A0A1G9VM56</accession>
<dbReference type="OrthoDB" id="1858124at2"/>
<dbReference type="GO" id="GO:0016787">
    <property type="term" value="F:hydrolase activity"/>
    <property type="evidence" value="ECO:0007669"/>
    <property type="project" value="UniProtKB-KW"/>
</dbReference>
<gene>
    <name evidence="1" type="ORF">SAMN05192585_10447</name>
</gene>
<name>A0A1G9VM56_9FIRM</name>
<keyword evidence="1" id="KW-0378">Hydrolase</keyword>
<dbReference type="InterPro" id="IPR026002">
    <property type="entry name" value="ATC_hydrolase-like"/>
</dbReference>
<sequence length="242" mass="27461">MAFTAREYALLYASFAKQILLSKQPNSFDILKSCTRRYGFERGMRMARRAQLAGDGNDFIAFLAYTDWRPAAYSGFEAQVVPVFPVYTVEISSCEWYDTWKDFGLEDYCRVYCQVFEASLVQGFNLDLDLKLPRTIGTGSHSCVFVYNGLSFNIKSLRRLSALQDKLGGSCVYSWEYLSAHMYNTMGQELIRIMGNNEGSELVKSVLQHFGSCCSPDEVRTLLSYEGTDFLNVERSTASYKG</sequence>
<organism evidence="1 2">
    <name type="scientific">Acetanaerobacterium elongatum</name>
    <dbReference type="NCBI Taxonomy" id="258515"/>
    <lineage>
        <taxon>Bacteria</taxon>
        <taxon>Bacillati</taxon>
        <taxon>Bacillota</taxon>
        <taxon>Clostridia</taxon>
        <taxon>Eubacteriales</taxon>
        <taxon>Oscillospiraceae</taxon>
        <taxon>Acetanaerobacterium</taxon>
    </lineage>
</organism>
<protein>
    <submittedName>
        <fullName evidence="1">L-2-amino-thiazoline-4-carboxylic acid hydrolase</fullName>
    </submittedName>
</protein>